<dbReference type="PANTHER" id="PTHR43585">
    <property type="entry name" value="FUMIPYRROLE BIOSYNTHESIS PROTEIN C"/>
    <property type="match status" value="1"/>
</dbReference>
<feature type="domain" description="ATP-grasp" evidence="5">
    <location>
        <begin position="118"/>
        <end position="307"/>
    </location>
</feature>
<keyword evidence="7" id="KW-1185">Reference proteome</keyword>
<dbReference type="RefSeq" id="WP_214157622.1">
    <property type="nucleotide sequence ID" value="NZ_JAHBAY010000008.1"/>
</dbReference>
<evidence type="ECO:0000313" key="7">
    <source>
        <dbReference type="Proteomes" id="UP001197247"/>
    </source>
</evidence>
<evidence type="ECO:0000256" key="4">
    <source>
        <dbReference type="PROSITE-ProRule" id="PRU00409"/>
    </source>
</evidence>
<keyword evidence="3 4" id="KW-0067">ATP-binding</keyword>
<accession>A0ABS5TJQ6</accession>
<dbReference type="EMBL" id="JAHBAY010000008">
    <property type="protein sequence ID" value="MBT0771332.1"/>
    <property type="molecule type" value="Genomic_DNA"/>
</dbReference>
<dbReference type="InterPro" id="IPR052032">
    <property type="entry name" value="ATP-dep_AA_Ligase"/>
</dbReference>
<dbReference type="SUPFAM" id="SSF56059">
    <property type="entry name" value="Glutathione synthetase ATP-binding domain-like"/>
    <property type="match status" value="1"/>
</dbReference>
<dbReference type="PANTHER" id="PTHR43585:SF2">
    <property type="entry name" value="ATP-GRASP ENZYME FSQD"/>
    <property type="match status" value="1"/>
</dbReference>
<name>A0ABS5TJQ6_9ACTN</name>
<dbReference type="Proteomes" id="UP001197247">
    <property type="component" value="Unassembled WGS sequence"/>
</dbReference>
<comment type="caution">
    <text evidence="6">The sequence shown here is derived from an EMBL/GenBank/DDBJ whole genome shotgun (WGS) entry which is preliminary data.</text>
</comment>
<dbReference type="PROSITE" id="PS50975">
    <property type="entry name" value="ATP_GRASP"/>
    <property type="match status" value="1"/>
</dbReference>
<organism evidence="6 7">
    <name type="scientific">Kineosporia corallincola</name>
    <dbReference type="NCBI Taxonomy" id="2835133"/>
    <lineage>
        <taxon>Bacteria</taxon>
        <taxon>Bacillati</taxon>
        <taxon>Actinomycetota</taxon>
        <taxon>Actinomycetes</taxon>
        <taxon>Kineosporiales</taxon>
        <taxon>Kineosporiaceae</taxon>
        <taxon>Kineosporia</taxon>
    </lineage>
</organism>
<evidence type="ECO:0000256" key="3">
    <source>
        <dbReference type="ARBA" id="ARBA00022840"/>
    </source>
</evidence>
<dbReference type="Gene3D" id="3.30.470.20">
    <property type="entry name" value="ATP-grasp fold, B domain"/>
    <property type="match status" value="1"/>
</dbReference>
<keyword evidence="1" id="KW-0436">Ligase</keyword>
<gene>
    <name evidence="6" type="ORF">KIH74_20510</name>
</gene>
<evidence type="ECO:0000256" key="1">
    <source>
        <dbReference type="ARBA" id="ARBA00022598"/>
    </source>
</evidence>
<sequence>MVPVVLLARNPTDSVTHGLLPAAHDLGFPVRVLTDDPDAHRRAYAGAADRIGTPEVLACNVFDVRAVLATIETTGTPSAVISNSDHLQVQTALVADYLGLPGKDWRSAQRARDKGLMRARLRAGGLDDTFCRRLVPGDAEAPATDDAQVPFPVVLKPAEGVASEDVVLVRDRAELAERVREIRSRRDGDLLLEGLLDGPLHTLETLGDGERLRVLGGWQTRVSPPPYFIEERLTWNPQPDPAVVTSVLDQLTQLGAGFGACHTEFVVTERGPRLVEVNDRLIGDHCDFAMARLIGEPLFHNLFRLLIGEPLKDPEVAPVHRAGLVHWILVDGDGELRRAPQAFSETRGEYRLDYRPMQAVGTKVRVTGTNRDYLGSVTVTGPDAAGVEAVTAEFVSGGHWVIG</sequence>
<proteinExistence type="predicted"/>
<keyword evidence="2 4" id="KW-0547">Nucleotide-binding</keyword>
<evidence type="ECO:0000313" key="6">
    <source>
        <dbReference type="EMBL" id="MBT0771332.1"/>
    </source>
</evidence>
<evidence type="ECO:0000259" key="5">
    <source>
        <dbReference type="PROSITE" id="PS50975"/>
    </source>
</evidence>
<protein>
    <recommendedName>
        <fullName evidence="5">ATP-grasp domain-containing protein</fullName>
    </recommendedName>
</protein>
<evidence type="ECO:0000256" key="2">
    <source>
        <dbReference type="ARBA" id="ARBA00022741"/>
    </source>
</evidence>
<reference evidence="6 7" key="1">
    <citation type="submission" date="2021-05" db="EMBL/GenBank/DDBJ databases">
        <title>Kineosporia and Streptomyces sp. nov. two new marine actinobacteria isolated from Coral.</title>
        <authorList>
            <person name="Buangrab K."/>
            <person name="Sutthacheep M."/>
            <person name="Yeemin T."/>
            <person name="Harunari E."/>
            <person name="Igarashi Y."/>
            <person name="Kanchanasin P."/>
            <person name="Tanasupawat S."/>
            <person name="Phongsopitanun W."/>
        </authorList>
    </citation>
    <scope>NUCLEOTIDE SEQUENCE [LARGE SCALE GENOMIC DNA]</scope>
    <source>
        <strain evidence="6 7">J2-2</strain>
    </source>
</reference>
<dbReference type="InterPro" id="IPR011761">
    <property type="entry name" value="ATP-grasp"/>
</dbReference>